<comment type="caution">
    <text evidence="2">The sequence shown here is derived from an EMBL/GenBank/DDBJ whole genome shotgun (WGS) entry which is preliminary data.</text>
</comment>
<protein>
    <submittedName>
        <fullName evidence="2">Uncharacterized protein</fullName>
    </submittedName>
</protein>
<feature type="region of interest" description="Disordered" evidence="1">
    <location>
        <begin position="51"/>
        <end position="101"/>
    </location>
</feature>
<accession>A0AA38SNY9</accession>
<gene>
    <name evidence="2" type="ORF">OSB04_un000261</name>
</gene>
<keyword evidence="3" id="KW-1185">Reference proteome</keyword>
<proteinExistence type="predicted"/>
<dbReference type="Proteomes" id="UP001172457">
    <property type="component" value="Unassembled WGS sequence"/>
</dbReference>
<name>A0AA38SNY9_9ASTR</name>
<dbReference type="AlphaFoldDB" id="A0AA38SNY9"/>
<dbReference type="EMBL" id="JARYMX010000016">
    <property type="protein sequence ID" value="KAJ9536562.1"/>
    <property type="molecule type" value="Genomic_DNA"/>
</dbReference>
<organism evidence="2 3">
    <name type="scientific">Centaurea solstitialis</name>
    <name type="common">yellow star-thistle</name>
    <dbReference type="NCBI Taxonomy" id="347529"/>
    <lineage>
        <taxon>Eukaryota</taxon>
        <taxon>Viridiplantae</taxon>
        <taxon>Streptophyta</taxon>
        <taxon>Embryophyta</taxon>
        <taxon>Tracheophyta</taxon>
        <taxon>Spermatophyta</taxon>
        <taxon>Magnoliopsida</taxon>
        <taxon>eudicotyledons</taxon>
        <taxon>Gunneridae</taxon>
        <taxon>Pentapetalae</taxon>
        <taxon>asterids</taxon>
        <taxon>campanulids</taxon>
        <taxon>Asterales</taxon>
        <taxon>Asteraceae</taxon>
        <taxon>Carduoideae</taxon>
        <taxon>Cardueae</taxon>
        <taxon>Centaureinae</taxon>
        <taxon>Centaurea</taxon>
    </lineage>
</organism>
<evidence type="ECO:0000313" key="3">
    <source>
        <dbReference type="Proteomes" id="UP001172457"/>
    </source>
</evidence>
<reference evidence="2" key="1">
    <citation type="submission" date="2023-03" db="EMBL/GenBank/DDBJ databases">
        <title>Chromosome-scale reference genome and RAD-based genetic map of yellow starthistle (Centaurea solstitialis) reveal putative structural variation and QTLs associated with invader traits.</title>
        <authorList>
            <person name="Reatini B."/>
            <person name="Cang F.A."/>
            <person name="Jiang Q."/>
            <person name="Mckibben M.T.W."/>
            <person name="Barker M.S."/>
            <person name="Rieseberg L.H."/>
            <person name="Dlugosch K.M."/>
        </authorList>
    </citation>
    <scope>NUCLEOTIDE SEQUENCE</scope>
    <source>
        <strain evidence="2">CAN-66</strain>
        <tissue evidence="2">Leaf</tissue>
    </source>
</reference>
<evidence type="ECO:0000256" key="1">
    <source>
        <dbReference type="SAM" id="MobiDB-lite"/>
    </source>
</evidence>
<sequence length="101" mass="11609">MAEEKDDETPARRYRKAFGGFKFGHGVLVSSKDYLVTRRNNLATRVILCRTSRNRDRGSDPPSPSKLHLRVETPRCRPPTKTRIGNLRGQAHSRPHEWRGT</sequence>
<evidence type="ECO:0000313" key="2">
    <source>
        <dbReference type="EMBL" id="KAJ9536562.1"/>
    </source>
</evidence>